<dbReference type="SUPFAM" id="SSF54631">
    <property type="entry name" value="CBS-domain pair"/>
    <property type="match status" value="1"/>
</dbReference>
<keyword evidence="1" id="KW-0129">CBS domain</keyword>
<dbReference type="Pfam" id="PF00571">
    <property type="entry name" value="CBS"/>
    <property type="match status" value="2"/>
</dbReference>
<dbReference type="InterPro" id="IPR046342">
    <property type="entry name" value="CBS_dom_sf"/>
</dbReference>
<dbReference type="EMBL" id="CAFBMM010000066">
    <property type="protein sequence ID" value="CAB4911960.1"/>
    <property type="molecule type" value="Genomic_DNA"/>
</dbReference>
<evidence type="ECO:0000313" key="5">
    <source>
        <dbReference type="EMBL" id="CAB4974266.1"/>
    </source>
</evidence>
<dbReference type="EMBL" id="CAFBPQ010000076">
    <property type="protein sequence ID" value="CAB5032449.1"/>
    <property type="molecule type" value="Genomic_DNA"/>
</dbReference>
<feature type="domain" description="CBS" evidence="2">
    <location>
        <begin position="102"/>
        <end position="156"/>
    </location>
</feature>
<dbReference type="AlphaFoldDB" id="A0A6J7M0D7"/>
<dbReference type="InterPro" id="IPR051257">
    <property type="entry name" value="Diverse_CBS-Domain"/>
</dbReference>
<dbReference type="SMART" id="SM00116">
    <property type="entry name" value="CBS"/>
    <property type="match status" value="2"/>
</dbReference>
<dbReference type="PANTHER" id="PTHR43080">
    <property type="entry name" value="CBS DOMAIN-CONTAINING PROTEIN CBSX3, MITOCHONDRIAL"/>
    <property type="match status" value="1"/>
</dbReference>
<dbReference type="CDD" id="cd04586">
    <property type="entry name" value="CBS_pair_BON_assoc"/>
    <property type="match status" value="1"/>
</dbReference>
<sequence length="156" mass="16539">MPSSTPVREVMTTKVITLTPDQSFAVAADTLADNKIGAVPVVDTAGKVVGVLRDEDLIVSESNLHAPTWFSFMGAEFPLPGESKKFESELRRMTAATVDQLMATDGPTCGPDDTLGTVAAAMHDNDITHMPVVDSDGKLVGIISRGDLVRRVAADK</sequence>
<dbReference type="EMBL" id="CAEZYK010000068">
    <property type="protein sequence ID" value="CAB4728477.1"/>
    <property type="molecule type" value="Genomic_DNA"/>
</dbReference>
<proteinExistence type="predicted"/>
<evidence type="ECO:0000313" key="3">
    <source>
        <dbReference type="EMBL" id="CAB4728477.1"/>
    </source>
</evidence>
<organism evidence="5">
    <name type="scientific">freshwater metagenome</name>
    <dbReference type="NCBI Taxonomy" id="449393"/>
    <lineage>
        <taxon>unclassified sequences</taxon>
        <taxon>metagenomes</taxon>
        <taxon>ecological metagenomes</taxon>
    </lineage>
</organism>
<evidence type="ECO:0000313" key="6">
    <source>
        <dbReference type="EMBL" id="CAB5032449.1"/>
    </source>
</evidence>
<evidence type="ECO:0000259" key="2">
    <source>
        <dbReference type="PROSITE" id="PS51371"/>
    </source>
</evidence>
<reference evidence="5" key="1">
    <citation type="submission" date="2020-05" db="EMBL/GenBank/DDBJ databases">
        <authorList>
            <person name="Chiriac C."/>
            <person name="Salcher M."/>
            <person name="Ghai R."/>
            <person name="Kavagutti S V."/>
        </authorList>
    </citation>
    <scope>NUCLEOTIDE SEQUENCE</scope>
</reference>
<feature type="domain" description="CBS" evidence="2">
    <location>
        <begin position="11"/>
        <end position="68"/>
    </location>
</feature>
<dbReference type="PANTHER" id="PTHR43080:SF2">
    <property type="entry name" value="CBS DOMAIN-CONTAINING PROTEIN"/>
    <property type="match status" value="1"/>
</dbReference>
<evidence type="ECO:0000313" key="4">
    <source>
        <dbReference type="EMBL" id="CAB4911960.1"/>
    </source>
</evidence>
<dbReference type="InterPro" id="IPR000644">
    <property type="entry name" value="CBS_dom"/>
</dbReference>
<gene>
    <name evidence="3" type="ORF">UFOPK2683_01126</name>
    <name evidence="4" type="ORF">UFOPK3605_01176</name>
    <name evidence="5" type="ORF">UFOPK3897_00714</name>
    <name evidence="6" type="ORF">UFOPK4121_01533</name>
</gene>
<dbReference type="Gene3D" id="3.10.580.10">
    <property type="entry name" value="CBS-domain"/>
    <property type="match status" value="1"/>
</dbReference>
<dbReference type="PROSITE" id="PS51371">
    <property type="entry name" value="CBS"/>
    <property type="match status" value="2"/>
</dbReference>
<evidence type="ECO:0000256" key="1">
    <source>
        <dbReference type="ARBA" id="ARBA00023122"/>
    </source>
</evidence>
<dbReference type="EMBL" id="CAFBOF010000010">
    <property type="protein sequence ID" value="CAB4974266.1"/>
    <property type="molecule type" value="Genomic_DNA"/>
</dbReference>
<accession>A0A6J7M0D7</accession>
<name>A0A6J7M0D7_9ZZZZ</name>
<protein>
    <submittedName>
        <fullName evidence="5">Unannotated protein</fullName>
    </submittedName>
</protein>